<evidence type="ECO:0000313" key="3">
    <source>
        <dbReference type="Proteomes" id="UP001176521"/>
    </source>
</evidence>
<dbReference type="Proteomes" id="UP001176521">
    <property type="component" value="Unassembled WGS sequence"/>
</dbReference>
<evidence type="ECO:0000313" key="2">
    <source>
        <dbReference type="EMBL" id="KAK0517866.1"/>
    </source>
</evidence>
<feature type="compositionally biased region" description="Basic and acidic residues" evidence="1">
    <location>
        <begin position="44"/>
        <end position="53"/>
    </location>
</feature>
<keyword evidence="3" id="KW-1185">Reference proteome</keyword>
<protein>
    <submittedName>
        <fullName evidence="2">Uncharacterized protein</fullName>
    </submittedName>
</protein>
<dbReference type="EMBL" id="JAPDMQ010001559">
    <property type="protein sequence ID" value="KAK0517866.1"/>
    <property type="molecule type" value="Genomic_DNA"/>
</dbReference>
<name>A0AAN6JGD2_9BASI</name>
<proteinExistence type="predicted"/>
<dbReference type="AlphaFoldDB" id="A0AAN6JGD2"/>
<accession>A0AAN6JGD2</accession>
<gene>
    <name evidence="2" type="ORF">OC842_007974</name>
</gene>
<comment type="caution">
    <text evidence="2">The sequence shown here is derived from an EMBL/GenBank/DDBJ whole genome shotgun (WGS) entry which is preliminary data.</text>
</comment>
<reference evidence="2" key="1">
    <citation type="journal article" date="2023" name="PhytoFront">
        <title>Draft Genome Resources of Seven Strains of Tilletia horrida, Causal Agent of Kernel Smut of Rice.</title>
        <authorList>
            <person name="Khanal S."/>
            <person name="Antony Babu S."/>
            <person name="Zhou X.G."/>
        </authorList>
    </citation>
    <scope>NUCLEOTIDE SEQUENCE</scope>
    <source>
        <strain evidence="2">TX3</strain>
    </source>
</reference>
<evidence type="ECO:0000256" key="1">
    <source>
        <dbReference type="SAM" id="MobiDB-lite"/>
    </source>
</evidence>
<feature type="region of interest" description="Disordered" evidence="1">
    <location>
        <begin position="30"/>
        <end position="66"/>
    </location>
</feature>
<sequence>MRHSRIAIQSFLFGAPPRRFNLLAEAWRARGPADERRERRERRGRQEDERMSGRADGGVAGARTSG</sequence>
<organism evidence="2 3">
    <name type="scientific">Tilletia horrida</name>
    <dbReference type="NCBI Taxonomy" id="155126"/>
    <lineage>
        <taxon>Eukaryota</taxon>
        <taxon>Fungi</taxon>
        <taxon>Dikarya</taxon>
        <taxon>Basidiomycota</taxon>
        <taxon>Ustilaginomycotina</taxon>
        <taxon>Exobasidiomycetes</taxon>
        <taxon>Tilletiales</taxon>
        <taxon>Tilletiaceae</taxon>
        <taxon>Tilletia</taxon>
    </lineage>
</organism>